<evidence type="ECO:0000313" key="2">
    <source>
        <dbReference type="Proteomes" id="UP001148737"/>
    </source>
</evidence>
<proteinExistence type="predicted"/>
<keyword evidence="2" id="KW-1185">Reference proteome</keyword>
<comment type="caution">
    <text evidence="1">The sequence shown here is derived from an EMBL/GenBank/DDBJ whole genome shotgun (WGS) entry which is preliminary data.</text>
</comment>
<sequence length="80" mass="8918">MIFIVAVTLIRVYFSFIVMAYARQALQKYMQLMIMEGPGVDDYDGPFARDLPDGEADNGWSGNSNRQRKANEPGTLAGEV</sequence>
<name>A0ACC1QU96_9HYPO</name>
<protein>
    <submittedName>
        <fullName evidence="1">Uncharacterized protein</fullName>
    </submittedName>
</protein>
<organism evidence="1 2">
    <name type="scientific">Lecanicillium saksenae</name>
    <dbReference type="NCBI Taxonomy" id="468837"/>
    <lineage>
        <taxon>Eukaryota</taxon>
        <taxon>Fungi</taxon>
        <taxon>Dikarya</taxon>
        <taxon>Ascomycota</taxon>
        <taxon>Pezizomycotina</taxon>
        <taxon>Sordariomycetes</taxon>
        <taxon>Hypocreomycetidae</taxon>
        <taxon>Hypocreales</taxon>
        <taxon>Cordycipitaceae</taxon>
        <taxon>Lecanicillium</taxon>
    </lineage>
</organism>
<gene>
    <name evidence="1" type="ORF">NLG97_g5420</name>
</gene>
<reference evidence="1" key="1">
    <citation type="submission" date="2022-07" db="EMBL/GenBank/DDBJ databases">
        <title>Genome Sequence of Lecanicillium saksenae.</title>
        <authorList>
            <person name="Buettner E."/>
        </authorList>
    </citation>
    <scope>NUCLEOTIDE SEQUENCE</scope>
    <source>
        <strain evidence="1">VT-O1</strain>
    </source>
</reference>
<evidence type="ECO:0000313" key="1">
    <source>
        <dbReference type="EMBL" id="KAJ3492408.1"/>
    </source>
</evidence>
<dbReference type="Proteomes" id="UP001148737">
    <property type="component" value="Unassembled WGS sequence"/>
</dbReference>
<accession>A0ACC1QU96</accession>
<dbReference type="EMBL" id="JANAKD010000606">
    <property type="protein sequence ID" value="KAJ3492408.1"/>
    <property type="molecule type" value="Genomic_DNA"/>
</dbReference>